<dbReference type="InterPro" id="IPR039420">
    <property type="entry name" value="WalR-like"/>
</dbReference>
<dbReference type="SMART" id="SM00448">
    <property type="entry name" value="REC"/>
    <property type="match status" value="1"/>
</dbReference>
<keyword evidence="2" id="KW-0597">Phosphoprotein</keyword>
<dbReference type="PANTHER" id="PTHR48111:SF76">
    <property type="entry name" value="TWO-COMPONENT RESPONSE REGULATOR"/>
    <property type="match status" value="1"/>
</dbReference>
<feature type="region of interest" description="Disordered" evidence="4">
    <location>
        <begin position="223"/>
        <end position="242"/>
    </location>
</feature>
<evidence type="ECO:0000259" key="5">
    <source>
        <dbReference type="PROSITE" id="PS50110"/>
    </source>
</evidence>
<keyword evidence="8" id="KW-1185">Reference proteome</keyword>
<feature type="compositionally biased region" description="Basic and acidic residues" evidence="4">
    <location>
        <begin position="225"/>
        <end position="242"/>
    </location>
</feature>
<comment type="caution">
    <text evidence="7">The sequence shown here is derived from an EMBL/GenBank/DDBJ whole genome shotgun (WGS) entry which is preliminary data.</text>
</comment>
<dbReference type="Pfam" id="PF00072">
    <property type="entry name" value="Response_reg"/>
    <property type="match status" value="1"/>
</dbReference>
<dbReference type="RefSeq" id="WP_165277773.1">
    <property type="nucleotide sequence ID" value="NZ_JAUZQE010000009.1"/>
</dbReference>
<dbReference type="CDD" id="cd00383">
    <property type="entry name" value="trans_reg_C"/>
    <property type="match status" value="1"/>
</dbReference>
<name>A0ABU1D4V2_9BURK</name>
<evidence type="ECO:0000313" key="8">
    <source>
        <dbReference type="Proteomes" id="UP001232156"/>
    </source>
</evidence>
<dbReference type="Proteomes" id="UP001232156">
    <property type="component" value="Unassembled WGS sequence"/>
</dbReference>
<gene>
    <name evidence="7" type="ORF">Q8947_05600</name>
</gene>
<dbReference type="InterPro" id="IPR036388">
    <property type="entry name" value="WH-like_DNA-bd_sf"/>
</dbReference>
<dbReference type="PROSITE" id="PS50110">
    <property type="entry name" value="RESPONSE_REGULATORY"/>
    <property type="match status" value="1"/>
</dbReference>
<dbReference type="PROSITE" id="PS51755">
    <property type="entry name" value="OMPR_PHOB"/>
    <property type="match status" value="1"/>
</dbReference>
<dbReference type="Gene3D" id="1.10.10.10">
    <property type="entry name" value="Winged helix-like DNA-binding domain superfamily/Winged helix DNA-binding domain"/>
    <property type="match status" value="1"/>
</dbReference>
<feature type="domain" description="OmpR/PhoB-type" evidence="6">
    <location>
        <begin position="127"/>
        <end position="225"/>
    </location>
</feature>
<evidence type="ECO:0000259" key="6">
    <source>
        <dbReference type="PROSITE" id="PS51755"/>
    </source>
</evidence>
<dbReference type="Pfam" id="PF00486">
    <property type="entry name" value="Trans_reg_C"/>
    <property type="match status" value="1"/>
</dbReference>
<organism evidence="7 8">
    <name type="scientific">Yanghanlia caeni</name>
    <dbReference type="NCBI Taxonomy" id="3064283"/>
    <lineage>
        <taxon>Bacteria</taxon>
        <taxon>Pseudomonadati</taxon>
        <taxon>Pseudomonadota</taxon>
        <taxon>Betaproteobacteria</taxon>
        <taxon>Burkholderiales</taxon>
        <taxon>Alcaligenaceae</taxon>
        <taxon>Yanghanlia</taxon>
    </lineage>
</organism>
<evidence type="ECO:0000256" key="2">
    <source>
        <dbReference type="PROSITE-ProRule" id="PRU00169"/>
    </source>
</evidence>
<dbReference type="Gene3D" id="3.40.50.2300">
    <property type="match status" value="1"/>
</dbReference>
<sequence>MWNCLIIEDDRENAHYIAEGFRELGHWPVICHDGVEGLERASSETWDLIILDRMLPNQVDGLSILTRLRAVGIKTPVIVLSALTALDERVKGLKLGGDDYLTKPFALIELLTRAEALVRRSRSSRTERVLEYADLRYDLTIPRITRGGKVLALQPRECRLLAYMMTHPEQALTRAMLLGAVWGYQFNPQTNVIDATVSRLRQKIDGGHPNPLIHTVRGVGYRFSTHPDGRPATSRDEVLHAG</sequence>
<reference evidence="7 8" key="1">
    <citation type="submission" date="2023-08" db="EMBL/GenBank/DDBJ databases">
        <title>Alcaligenaceae gen. nov., a novel taxon isolated from the sludge of Yixing Pesticide Factory.</title>
        <authorList>
            <person name="Ruan L."/>
        </authorList>
    </citation>
    <scope>NUCLEOTIDE SEQUENCE [LARGE SCALE GENOMIC DNA]</scope>
    <source>
        <strain evidence="7 8">LG-2</strain>
    </source>
</reference>
<feature type="domain" description="Response regulatory" evidence="5">
    <location>
        <begin position="3"/>
        <end position="118"/>
    </location>
</feature>
<dbReference type="InterPro" id="IPR011006">
    <property type="entry name" value="CheY-like_superfamily"/>
</dbReference>
<evidence type="ECO:0000313" key="7">
    <source>
        <dbReference type="EMBL" id="MDR4125454.1"/>
    </source>
</evidence>
<dbReference type="SUPFAM" id="SSF52172">
    <property type="entry name" value="CheY-like"/>
    <property type="match status" value="1"/>
</dbReference>
<dbReference type="EMBL" id="JAUZQE010000009">
    <property type="protein sequence ID" value="MDR4125454.1"/>
    <property type="molecule type" value="Genomic_DNA"/>
</dbReference>
<evidence type="ECO:0000256" key="3">
    <source>
        <dbReference type="PROSITE-ProRule" id="PRU01091"/>
    </source>
</evidence>
<keyword evidence="1 3" id="KW-0238">DNA-binding</keyword>
<dbReference type="InterPro" id="IPR001867">
    <property type="entry name" value="OmpR/PhoB-type_DNA-bd"/>
</dbReference>
<dbReference type="InterPro" id="IPR001789">
    <property type="entry name" value="Sig_transdc_resp-reg_receiver"/>
</dbReference>
<evidence type="ECO:0000256" key="1">
    <source>
        <dbReference type="ARBA" id="ARBA00023125"/>
    </source>
</evidence>
<protein>
    <submittedName>
        <fullName evidence="7">Response regulator transcription factor</fullName>
    </submittedName>
</protein>
<accession>A0ABU1D4V2</accession>
<feature type="DNA-binding region" description="OmpR/PhoB-type" evidence="3">
    <location>
        <begin position="127"/>
        <end position="225"/>
    </location>
</feature>
<proteinExistence type="predicted"/>
<dbReference type="SMART" id="SM00862">
    <property type="entry name" value="Trans_reg_C"/>
    <property type="match status" value="1"/>
</dbReference>
<dbReference type="PANTHER" id="PTHR48111">
    <property type="entry name" value="REGULATOR OF RPOS"/>
    <property type="match status" value="1"/>
</dbReference>
<dbReference type="Gene3D" id="6.10.250.690">
    <property type="match status" value="1"/>
</dbReference>
<evidence type="ECO:0000256" key="4">
    <source>
        <dbReference type="SAM" id="MobiDB-lite"/>
    </source>
</evidence>
<feature type="modified residue" description="4-aspartylphosphate" evidence="2">
    <location>
        <position position="52"/>
    </location>
</feature>